<keyword evidence="7" id="KW-0325">Glycoprotein</keyword>
<dbReference type="AlphaFoldDB" id="A0A672GT30"/>
<name>A0A672GT30_SALFA</name>
<dbReference type="CDD" id="cd00063">
    <property type="entry name" value="FN3"/>
    <property type="match status" value="1"/>
</dbReference>
<dbReference type="InterPro" id="IPR036116">
    <property type="entry name" value="FN3_sf"/>
</dbReference>
<protein>
    <submittedName>
        <fullName evidence="10">Interleukin 13 receptor, alpha 2</fullName>
    </submittedName>
</protein>
<keyword evidence="3 8" id="KW-0732">Signal</keyword>
<evidence type="ECO:0000313" key="11">
    <source>
        <dbReference type="Proteomes" id="UP000472267"/>
    </source>
</evidence>
<evidence type="ECO:0000313" key="10">
    <source>
        <dbReference type="Ensembl" id="ENSSFAP00005014584.1"/>
    </source>
</evidence>
<keyword evidence="4" id="KW-1133">Transmembrane helix</keyword>
<dbReference type="InterPro" id="IPR013783">
    <property type="entry name" value="Ig-like_fold"/>
</dbReference>
<dbReference type="PANTHER" id="PTHR23037:SF45">
    <property type="entry name" value="INTERLEUKIN 13 RECEPTOR SUBUNIT ALPHA 2"/>
    <property type="match status" value="1"/>
</dbReference>
<reference evidence="10" key="1">
    <citation type="submission" date="2019-06" db="EMBL/GenBank/DDBJ databases">
        <authorList>
            <consortium name="Wellcome Sanger Institute Data Sharing"/>
        </authorList>
    </citation>
    <scope>NUCLEOTIDE SEQUENCE [LARGE SCALE GENOMIC DNA]</scope>
</reference>
<keyword evidence="11" id="KW-1185">Reference proteome</keyword>
<reference evidence="10" key="3">
    <citation type="submission" date="2025-09" db="UniProtKB">
        <authorList>
            <consortium name="Ensembl"/>
        </authorList>
    </citation>
    <scope>IDENTIFICATION</scope>
</reference>
<feature type="chain" id="PRO_5025590871" evidence="8">
    <location>
        <begin position="21"/>
        <end position="394"/>
    </location>
</feature>
<feature type="signal peptide" evidence="8">
    <location>
        <begin position="1"/>
        <end position="20"/>
    </location>
</feature>
<sequence>HFFLKAFTYVASLFFLKLQAQPLKISFSFSVSPPEDLQVLDPGHLGHMVITWSPPVNMDSMTECTVQYQLEYFNTYRNSWSVSAIRTKLTTYSAQFDLMKDVRVRVYTLLGGPCTNNTMIMSANYTEVIQKPSDTGIMDTEIRDFKCVFQNMEYMECKWTRSPNTPAKSQLNLFFWYVECTRECPKYIFSRGIRRGCNFTEKPLPDFTDINFCVNGSSPQGPLKQTFISLQIQNYVKPAAVEKMYLQTGPDLQLELHWEPPAGSIPEHCLEWEVKCSRGDPVAKLLPNPFTLTSLSLPSAGRDKRRCYKVRSKLHKYCADKSFWSDWSQKICHTSNDASLLSQIYTPSLEMYISGKHYTQFSIMYKKKRKKVLAISYIPLVYNSTFKALACTRM</sequence>
<dbReference type="Pfam" id="PF09240">
    <property type="entry name" value="IL6Ra-bind"/>
    <property type="match status" value="1"/>
</dbReference>
<evidence type="ECO:0000256" key="2">
    <source>
        <dbReference type="ARBA" id="ARBA00022692"/>
    </source>
</evidence>
<dbReference type="InterPro" id="IPR003961">
    <property type="entry name" value="FN3_dom"/>
</dbReference>
<keyword evidence="5" id="KW-0472">Membrane</keyword>
<dbReference type="GO" id="GO:0009897">
    <property type="term" value="C:external side of plasma membrane"/>
    <property type="evidence" value="ECO:0007669"/>
    <property type="project" value="TreeGrafter"/>
</dbReference>
<evidence type="ECO:0000256" key="5">
    <source>
        <dbReference type="ARBA" id="ARBA00023136"/>
    </source>
</evidence>
<feature type="domain" description="Type I cytokine receptor cytokine-binding" evidence="9">
    <location>
        <begin position="144"/>
        <end position="234"/>
    </location>
</feature>
<evidence type="ECO:0000256" key="8">
    <source>
        <dbReference type="SAM" id="SignalP"/>
    </source>
</evidence>
<dbReference type="Proteomes" id="UP000472267">
    <property type="component" value="Chromosome 10"/>
</dbReference>
<gene>
    <name evidence="10" type="primary">il13ra2</name>
</gene>
<evidence type="ECO:0000256" key="4">
    <source>
        <dbReference type="ARBA" id="ARBA00022989"/>
    </source>
</evidence>
<evidence type="ECO:0000256" key="7">
    <source>
        <dbReference type="ARBA" id="ARBA00023180"/>
    </source>
</evidence>
<dbReference type="Ensembl" id="ENSSFAT00005015195.1">
    <property type="protein sequence ID" value="ENSSFAP00005014584.1"/>
    <property type="gene ID" value="ENSSFAG00005007842.1"/>
</dbReference>
<dbReference type="SUPFAM" id="SSF49265">
    <property type="entry name" value="Fibronectin type III"/>
    <property type="match status" value="3"/>
</dbReference>
<keyword evidence="6" id="KW-0675">Receptor</keyword>
<dbReference type="InParanoid" id="A0A672GT30"/>
<keyword evidence="2" id="KW-0812">Transmembrane</keyword>
<dbReference type="PANTHER" id="PTHR23037">
    <property type="entry name" value="CYTOKINE RECEPTOR"/>
    <property type="match status" value="1"/>
</dbReference>
<evidence type="ECO:0000256" key="3">
    <source>
        <dbReference type="ARBA" id="ARBA00022729"/>
    </source>
</evidence>
<dbReference type="GO" id="GO:0004896">
    <property type="term" value="F:cytokine receptor activity"/>
    <property type="evidence" value="ECO:0007669"/>
    <property type="project" value="TreeGrafter"/>
</dbReference>
<reference evidence="10" key="2">
    <citation type="submission" date="2025-08" db="UniProtKB">
        <authorList>
            <consortium name="Ensembl"/>
        </authorList>
    </citation>
    <scope>IDENTIFICATION</scope>
</reference>
<evidence type="ECO:0000256" key="1">
    <source>
        <dbReference type="ARBA" id="ARBA00004479"/>
    </source>
</evidence>
<accession>A0A672GT30</accession>
<dbReference type="Gene3D" id="2.60.40.10">
    <property type="entry name" value="Immunoglobulins"/>
    <property type="match status" value="3"/>
</dbReference>
<organism evidence="10 11">
    <name type="scientific">Salarias fasciatus</name>
    <name type="common">Jewelled blenny</name>
    <name type="synonym">Blennius fasciatus</name>
    <dbReference type="NCBI Taxonomy" id="181472"/>
    <lineage>
        <taxon>Eukaryota</taxon>
        <taxon>Metazoa</taxon>
        <taxon>Chordata</taxon>
        <taxon>Craniata</taxon>
        <taxon>Vertebrata</taxon>
        <taxon>Euteleostomi</taxon>
        <taxon>Actinopterygii</taxon>
        <taxon>Neopterygii</taxon>
        <taxon>Teleostei</taxon>
        <taxon>Neoteleostei</taxon>
        <taxon>Acanthomorphata</taxon>
        <taxon>Ovalentaria</taxon>
        <taxon>Blenniimorphae</taxon>
        <taxon>Blenniiformes</taxon>
        <taxon>Blennioidei</taxon>
        <taxon>Blenniidae</taxon>
        <taxon>Salariinae</taxon>
        <taxon>Salarias</taxon>
    </lineage>
</organism>
<dbReference type="InterPro" id="IPR015321">
    <property type="entry name" value="TypeI_recpt_CBD"/>
</dbReference>
<evidence type="ECO:0000259" key="9">
    <source>
        <dbReference type="Pfam" id="PF09240"/>
    </source>
</evidence>
<comment type="subcellular location">
    <subcellularLocation>
        <location evidence="1">Membrane</location>
        <topology evidence="1">Single-pass type I membrane protein</topology>
    </subcellularLocation>
</comment>
<proteinExistence type="predicted"/>
<evidence type="ECO:0000256" key="6">
    <source>
        <dbReference type="ARBA" id="ARBA00023170"/>
    </source>
</evidence>